<name>A0A336LX76_CULSO</name>
<feature type="compositionally biased region" description="Polar residues" evidence="1">
    <location>
        <begin position="2268"/>
        <end position="2282"/>
    </location>
</feature>
<feature type="compositionally biased region" description="Low complexity" evidence="1">
    <location>
        <begin position="956"/>
        <end position="974"/>
    </location>
</feature>
<feature type="compositionally biased region" description="Polar residues" evidence="1">
    <location>
        <begin position="2243"/>
        <end position="2252"/>
    </location>
</feature>
<feature type="region of interest" description="Disordered" evidence="1">
    <location>
        <begin position="38"/>
        <end position="62"/>
    </location>
</feature>
<feature type="compositionally biased region" description="Polar residues" evidence="1">
    <location>
        <begin position="1396"/>
        <end position="1409"/>
    </location>
</feature>
<feature type="region of interest" description="Disordered" evidence="1">
    <location>
        <begin position="713"/>
        <end position="742"/>
    </location>
</feature>
<feature type="compositionally biased region" description="Low complexity" evidence="1">
    <location>
        <begin position="479"/>
        <end position="488"/>
    </location>
</feature>
<feature type="compositionally biased region" description="Polar residues" evidence="1">
    <location>
        <begin position="657"/>
        <end position="671"/>
    </location>
</feature>
<gene>
    <name evidence="3" type="primary">CSON007228</name>
</gene>
<feature type="compositionally biased region" description="Low complexity" evidence="1">
    <location>
        <begin position="280"/>
        <end position="292"/>
    </location>
</feature>
<feature type="compositionally biased region" description="Polar residues" evidence="1">
    <location>
        <begin position="494"/>
        <end position="506"/>
    </location>
</feature>
<feature type="region of interest" description="Disordered" evidence="1">
    <location>
        <begin position="179"/>
        <end position="215"/>
    </location>
</feature>
<feature type="compositionally biased region" description="Acidic residues" evidence="1">
    <location>
        <begin position="256"/>
        <end position="265"/>
    </location>
</feature>
<feature type="compositionally biased region" description="Low complexity" evidence="1">
    <location>
        <begin position="184"/>
        <end position="215"/>
    </location>
</feature>
<feature type="compositionally biased region" description="Low complexity" evidence="1">
    <location>
        <begin position="47"/>
        <end position="62"/>
    </location>
</feature>
<proteinExistence type="predicted"/>
<feature type="compositionally biased region" description="Polar residues" evidence="1">
    <location>
        <begin position="266"/>
        <end position="279"/>
    </location>
</feature>
<feature type="compositionally biased region" description="Low complexity" evidence="1">
    <location>
        <begin position="521"/>
        <end position="532"/>
    </location>
</feature>
<evidence type="ECO:0000313" key="2">
    <source>
        <dbReference type="EMBL" id="SSX02276.1"/>
    </source>
</evidence>
<sequence>MSQNDVGSVPFSWLPAYGEAVEQALSASRNMLETILEETSDDEDSSEIWNNSGEWDSSNSDSVSNSVIEVEVNQETETLSERDFICPAKRRRQDCDIIADTNFVFKRPLSDGDKYRVVDANSLLESEDFLPKRNELRYRFDEIGLTPDLYSDTDSLSYNSLSRSSSLIQFESLERQLLQNDGAQQQSQQQQQQSFSGSTPILSSESSNSISNATQSKVSSALSDFERMLCRKNTNNLLQTAKCVGDHQVLNINRGDDDDEVEGDVNSDTSENSYSSGVDESSTNSSFSSEESYYLNHSSDKNSDEENEEEIIVKNGNKTQGCVNGTTHNNVNSNNVIAFNRRFSNSSCSGTRNLNTNSCVSKIIVNGNGNNVRNKNSVESLSEDSGFCDQSITNSLKRVKSKSNPSLNVSDNHGQFSANQPLIGSSSHLIDDDICYKSMEDLSSNMETRNKNIYNNNRGMKTTTKLSNYVESRRRTDSKNNNNSQNSISERRQTTTAQRKIVVNNNKSEKEKISRKNRVKSSSSPELRSPLSIKTKKNQNNCQINENSQQNSDTSDLFQVSSVPNDLNLCGEPGSITSNSYNSSYNKISSDSIANHNVNLFHLNSPLSSTPSVLPINPSLTASYANLTLLNYSDDHPNLMASNGHFSGGSSHTGSSDLLTNRKYSSSGVESPRSEFSSLLEEITAHFDRNLSILNDQQDTYEPSVRTIYEEPESTLTQHPIPVARPKKQPPLPPPRKSSKNKIISPTFTSITTQALQSIHSDSLQSKNINTHHDEIDYAPHHHQHPPPSYTEYLLSAKNSNGAISKTFDQDPTNLRTTYTESLEQCNFDSNQCSSVDLDAIRANMVSPSLGIKGKDLSRQSQIHGRVLVQSTPNLNTNRSQFKTYDMNDSLEHHNSLKDVTMITFMGTSKQGILHQTTSVGSATETAQNTGSKSGLSKGVSFCPIVSEISWQDTNVSDDSLSGASSNSSNNVSAYPKYNMQDEDDLDDDELIALENYRTNQNYDEDDEEDENDSAFHQGTKSWINEDEMNGKNNHCGDFGEYLLPIYSGSGAENLKNTFTTTFVIDNLDKQQNNKTTKQEEQKQQQHGAIRHTSVVHIPIVNNNSHDRIELFTSERDNHTINNNENNCISSGNINEITSIHKDNDDSVKMYANEKRSQNNNNNSGGAIALNSDTIGATSANVITEKSVISHSVNKNIKNNNQMMNNQKINKASYLDAVSSVNNNNGHNGDQKVQVSNLMTNNKNNNIEKNLNLNKFEVQKSKKKDGFLSRISSGLRFSFRGKKGQKAQTGSNAVYNYNQFDGNQPIVGDYAKKQNMKVTRQNNQDIVFIPLKDPTTENVQSFIEHEIENAHLASSADNSHNNNNNHMLHGKKPPIPSKPPRPFVTGRPPIHPKSVHAQQRGTSLSPPRDTANNVYHEIVPANQLRAATLSGKYLSSGGDCANDHNATMGSEQKIGLIETNLDTHETIITGKTQSLMELGGPQNYSVSSRKGHTIGPVSRAIINSKANKTIIGNHHHNNTLEIDDTDASNARPHKSMEFLLDKENHQQVLNEELLNRSFKYYYTVDSSAFSNDDFDLFVNSLEKSNRNSTKKFRPSTRRIAPRACAKKLVDYPLTDSDIYENISSSCGGVSYMEVVDESIEDDDNFDDDELKAVKRNINFSGASSVLMDVSCSYECLDGIGGSPKKQQQQLRQLQRANTSLECLLNKNKSLRDIFSYFDEDVKIDDSSTLSLHRIGNNTYNKSRLDDEKFLTYDDEKYDNQVYLYKKQQKSVDNMVNEFQRLKSSYLQQTLNDYNTTRTSTNTVGRLDKNRIQFFENMFSSGDGVPNNTTEVAFNKLNNTEKSQVLSTTKAFEEIVKENLSMKIKSILPLCKILPVGKLKIEEKKDKIKDFDSFHDEIKPQTVIPVFNVNLKGACDKEKSFTKEIFMKSKQPSLNSTPIKHSSFIDSTVPPMTLNHSSPITPPQPPINWETHPVKVTRRSIDTATQTTPKKLIENETNTSPLYLASSAVVIPFDHKNGKPEISARNLSFTTFDATESEMVTDDDDEPTFNQDNFSCFTFDDAPFININDKTLLLALENFLAIWDLSLIDMIVALINENCNLNEQTEVTVRTNCKSIEGTSVDLQFCHMCALAYESNELGAVMKLSLFDPNTNKAMDVKIVFCAVNHDQMNLIDEKLQIVTENILIYVAFLLKPPENELQKSHETNTNLSEHQLRVQASLQRLNVPDWYKTYTSSTTGTGGTSTPAGNRSTLDSSGFLRKRNSDVGRWTGLNSKTTSLSSLGSQRSDRSPVMLSPSSHSHHGQTGFSRWSTSHLNSNQTSPSVSTRGSFTRGVLPAGYQSSGNNTLRGSYRQPYLGWRSQEKLAQQQNSTTGLRTPAERLASSLLQQKQQQQQQHQRDADSKPPIPPHHQPQYQQHSSSLVGTPEIKDEIKEVTSAIVHYVNDQQNRNSRSRSTSPSQRCWLESSFVGTKPLESPQTPVIDNTNVAAAFHASSSASLPRHVSPSLRINDGSVNGTGESTYETFSVHLEILLLFKLENKSLFSFILKLL</sequence>
<feature type="compositionally biased region" description="Pro residues" evidence="1">
    <location>
        <begin position="1373"/>
        <end position="1382"/>
    </location>
</feature>
<feature type="compositionally biased region" description="Polar residues" evidence="1">
    <location>
        <begin position="2292"/>
        <end position="2326"/>
    </location>
</feature>
<feature type="region of interest" description="Disordered" evidence="1">
    <location>
        <begin position="2380"/>
        <end position="2418"/>
    </location>
</feature>
<evidence type="ECO:0000256" key="1">
    <source>
        <dbReference type="SAM" id="MobiDB-lite"/>
    </source>
</evidence>
<organism evidence="3">
    <name type="scientific">Culicoides sonorensis</name>
    <name type="common">Biting midge</name>
    <dbReference type="NCBI Taxonomy" id="179676"/>
    <lineage>
        <taxon>Eukaryota</taxon>
        <taxon>Metazoa</taxon>
        <taxon>Ecdysozoa</taxon>
        <taxon>Arthropoda</taxon>
        <taxon>Hexapoda</taxon>
        <taxon>Insecta</taxon>
        <taxon>Pterygota</taxon>
        <taxon>Neoptera</taxon>
        <taxon>Endopterygota</taxon>
        <taxon>Diptera</taxon>
        <taxon>Nematocera</taxon>
        <taxon>Chironomoidea</taxon>
        <taxon>Ceratopogonidae</taxon>
        <taxon>Ceratopogoninae</taxon>
        <taxon>Culicoides</taxon>
        <taxon>Monoculicoides</taxon>
    </lineage>
</organism>
<feature type="compositionally biased region" description="Polar residues" evidence="1">
    <location>
        <begin position="2336"/>
        <end position="2345"/>
    </location>
</feature>
<feature type="region of interest" description="Disordered" evidence="1">
    <location>
        <begin position="1355"/>
        <end position="1409"/>
    </location>
</feature>
<feature type="compositionally biased region" description="Low complexity" evidence="1">
    <location>
        <begin position="1355"/>
        <end position="1366"/>
    </location>
</feature>
<feature type="region of interest" description="Disordered" evidence="1">
    <location>
        <begin position="471"/>
        <end position="555"/>
    </location>
</feature>
<dbReference type="EMBL" id="UFQS01000272">
    <property type="protein sequence ID" value="SSX02276.1"/>
    <property type="molecule type" value="Genomic_DNA"/>
</dbReference>
<feature type="compositionally biased region" description="Polar residues" evidence="1">
    <location>
        <begin position="538"/>
        <end position="555"/>
    </location>
</feature>
<dbReference type="EMBL" id="UFQT01000272">
    <property type="protein sequence ID" value="SSX22652.1"/>
    <property type="molecule type" value="Genomic_DNA"/>
</dbReference>
<accession>A0A336LX76</accession>
<reference evidence="2" key="1">
    <citation type="submission" date="2018-04" db="EMBL/GenBank/DDBJ databases">
        <authorList>
            <person name="Go L.Y."/>
            <person name="Mitchell J.A."/>
        </authorList>
    </citation>
    <scope>NUCLEOTIDE SEQUENCE</scope>
    <source>
        <tissue evidence="2">Whole organism</tissue>
    </source>
</reference>
<feature type="compositionally biased region" description="Low complexity" evidence="1">
    <location>
        <begin position="2408"/>
        <end position="2417"/>
    </location>
</feature>
<feature type="compositionally biased region" description="Low complexity" evidence="1">
    <location>
        <begin position="643"/>
        <end position="656"/>
    </location>
</feature>
<protein>
    <submittedName>
        <fullName evidence="3">CSON007228 protein</fullName>
    </submittedName>
</protein>
<evidence type="ECO:0000313" key="3">
    <source>
        <dbReference type="EMBL" id="SSX22652.1"/>
    </source>
</evidence>
<feature type="region of interest" description="Disordered" evidence="1">
    <location>
        <begin position="956"/>
        <end position="983"/>
    </location>
</feature>
<feature type="region of interest" description="Disordered" evidence="1">
    <location>
        <begin position="2232"/>
        <end position="2347"/>
    </location>
</feature>
<reference evidence="3" key="2">
    <citation type="submission" date="2018-07" db="EMBL/GenBank/DDBJ databases">
        <authorList>
            <person name="Quirk P.G."/>
            <person name="Krulwich T.A."/>
        </authorList>
    </citation>
    <scope>NUCLEOTIDE SEQUENCE</scope>
</reference>
<feature type="region of interest" description="Disordered" evidence="1">
    <location>
        <begin position="251"/>
        <end position="309"/>
    </location>
</feature>
<feature type="region of interest" description="Disordered" evidence="1">
    <location>
        <begin position="643"/>
        <end position="671"/>
    </location>
</feature>
<dbReference type="VEuPathDB" id="VectorBase:CSON007228"/>